<sequence>MKAIYYAEYGSADVLQYGEQPTPEPRADELLVRVHASSVNPVDWKIRGGDLKLVSGFRFPQIPGRDVAGVVERVGAAVREFRPGDRVFGMVDSLGGANAEYAVLPARVAAALPASLSFEQAAAVPLAGLTALQALRDRGGLQAGERVLINGASGGVGTLAVQLARLLGAGHVVATCGARNAALVRGLGADEVIDYAEHDFTHDHGRYDLVFDAVARSSYQQSRAALRPGGRYVTTVPDPRDLALGLPRSVFSDKKLRIVVTKDRGPDMRQLAQWLGSGRLRPVIDAAFPLPDTAAAHRYSEQGHAAGKIVLTVA</sequence>
<protein>
    <submittedName>
        <fullName evidence="2">NAD(P)-dependent alcohol dehydrogenase</fullName>
    </submittedName>
</protein>
<organism evidence="2 3">
    <name type="scientific">Hymenobacter edaphi</name>
    <dbReference type="NCBI Taxonomy" id="2211146"/>
    <lineage>
        <taxon>Bacteria</taxon>
        <taxon>Pseudomonadati</taxon>
        <taxon>Bacteroidota</taxon>
        <taxon>Cytophagia</taxon>
        <taxon>Cytophagales</taxon>
        <taxon>Hymenobacteraceae</taxon>
        <taxon>Hymenobacter</taxon>
    </lineage>
</organism>
<dbReference type="SUPFAM" id="SSF51735">
    <property type="entry name" value="NAD(P)-binding Rossmann-fold domains"/>
    <property type="match status" value="1"/>
</dbReference>
<dbReference type="OrthoDB" id="648910at2"/>
<comment type="caution">
    <text evidence="2">The sequence shown here is derived from an EMBL/GenBank/DDBJ whole genome shotgun (WGS) entry which is preliminary data.</text>
</comment>
<name>A0A328BU31_9BACT</name>
<evidence type="ECO:0000259" key="1">
    <source>
        <dbReference type="SMART" id="SM00829"/>
    </source>
</evidence>
<dbReference type="InterPro" id="IPR011032">
    <property type="entry name" value="GroES-like_sf"/>
</dbReference>
<evidence type="ECO:0000313" key="2">
    <source>
        <dbReference type="EMBL" id="RAK69384.1"/>
    </source>
</evidence>
<dbReference type="Gene3D" id="3.40.50.720">
    <property type="entry name" value="NAD(P)-binding Rossmann-like Domain"/>
    <property type="match status" value="1"/>
</dbReference>
<proteinExistence type="predicted"/>
<dbReference type="Pfam" id="PF13602">
    <property type="entry name" value="ADH_zinc_N_2"/>
    <property type="match status" value="1"/>
</dbReference>
<keyword evidence="3" id="KW-1185">Reference proteome</keyword>
<dbReference type="SUPFAM" id="SSF50129">
    <property type="entry name" value="GroES-like"/>
    <property type="match status" value="1"/>
</dbReference>
<dbReference type="InterPro" id="IPR013154">
    <property type="entry name" value="ADH-like_N"/>
</dbReference>
<dbReference type="PROSITE" id="PS01162">
    <property type="entry name" value="QOR_ZETA_CRYSTAL"/>
    <property type="match status" value="1"/>
</dbReference>
<dbReference type="InterPro" id="IPR052733">
    <property type="entry name" value="Chloroplast_QOR"/>
</dbReference>
<dbReference type="CDD" id="cd08267">
    <property type="entry name" value="MDR1"/>
    <property type="match status" value="1"/>
</dbReference>
<accession>A0A328BU31</accession>
<dbReference type="EMBL" id="QHKM01000001">
    <property type="protein sequence ID" value="RAK69384.1"/>
    <property type="molecule type" value="Genomic_DNA"/>
</dbReference>
<reference evidence="3" key="1">
    <citation type="submission" date="2018-05" db="EMBL/GenBank/DDBJ databases">
        <authorList>
            <person name="Nie L."/>
        </authorList>
    </citation>
    <scope>NUCLEOTIDE SEQUENCE [LARGE SCALE GENOMIC DNA]</scope>
    <source>
        <strain evidence="3">NL</strain>
    </source>
</reference>
<dbReference type="InterPro" id="IPR036291">
    <property type="entry name" value="NAD(P)-bd_dom_sf"/>
</dbReference>
<dbReference type="AlphaFoldDB" id="A0A328BU31"/>
<evidence type="ECO:0000313" key="3">
    <source>
        <dbReference type="Proteomes" id="UP000248553"/>
    </source>
</evidence>
<dbReference type="Proteomes" id="UP000248553">
    <property type="component" value="Unassembled WGS sequence"/>
</dbReference>
<dbReference type="PANTHER" id="PTHR44013">
    <property type="entry name" value="ZINC-TYPE ALCOHOL DEHYDROGENASE-LIKE PROTEIN C16A3.02C"/>
    <property type="match status" value="1"/>
</dbReference>
<dbReference type="GO" id="GO:0016491">
    <property type="term" value="F:oxidoreductase activity"/>
    <property type="evidence" value="ECO:0007669"/>
    <property type="project" value="InterPro"/>
</dbReference>
<dbReference type="PANTHER" id="PTHR44013:SF1">
    <property type="entry name" value="ZINC-TYPE ALCOHOL DEHYDROGENASE-LIKE PROTEIN C16A3.02C"/>
    <property type="match status" value="1"/>
</dbReference>
<dbReference type="RefSeq" id="WP_111476120.1">
    <property type="nucleotide sequence ID" value="NZ_QHKM01000001.1"/>
</dbReference>
<gene>
    <name evidence="2" type="ORF">DLM85_00530</name>
</gene>
<dbReference type="GO" id="GO:0008270">
    <property type="term" value="F:zinc ion binding"/>
    <property type="evidence" value="ECO:0007669"/>
    <property type="project" value="InterPro"/>
</dbReference>
<dbReference type="InterPro" id="IPR020843">
    <property type="entry name" value="ER"/>
</dbReference>
<dbReference type="Pfam" id="PF08240">
    <property type="entry name" value="ADH_N"/>
    <property type="match status" value="1"/>
</dbReference>
<dbReference type="Gene3D" id="3.90.180.10">
    <property type="entry name" value="Medium-chain alcohol dehydrogenases, catalytic domain"/>
    <property type="match status" value="1"/>
</dbReference>
<feature type="domain" description="Enoyl reductase (ER)" evidence="1">
    <location>
        <begin position="10"/>
        <end position="311"/>
    </location>
</feature>
<dbReference type="SMART" id="SM00829">
    <property type="entry name" value="PKS_ER"/>
    <property type="match status" value="1"/>
</dbReference>
<dbReference type="InterPro" id="IPR002364">
    <property type="entry name" value="Quin_OxRdtase/zeta-crystal_CS"/>
</dbReference>